<keyword evidence="11" id="KW-1185">Reference proteome</keyword>
<evidence type="ECO:0000256" key="3">
    <source>
        <dbReference type="ARBA" id="ARBA00022603"/>
    </source>
</evidence>
<dbReference type="PANTHER" id="PTHR44307">
    <property type="entry name" value="PHOSPHOETHANOLAMINE METHYLTRANSFERASE"/>
    <property type="match status" value="1"/>
</dbReference>
<evidence type="ECO:0000256" key="2">
    <source>
        <dbReference type="ARBA" id="ARBA00005189"/>
    </source>
</evidence>
<dbReference type="InterPro" id="IPR029063">
    <property type="entry name" value="SAM-dependent_MTases_sf"/>
</dbReference>
<accession>A0A5N7BB26</accession>
<comment type="catalytic activity">
    <reaction evidence="8">
        <text>N-methylethanolamine phosphate + S-adenosyl-L-methionine = N,N-dimethylethanolamine phosphate + S-adenosyl-L-homocysteine + H(+)</text>
        <dbReference type="Rhea" id="RHEA:25321"/>
        <dbReference type="ChEBI" id="CHEBI:15378"/>
        <dbReference type="ChEBI" id="CHEBI:57781"/>
        <dbReference type="ChEBI" id="CHEBI:57856"/>
        <dbReference type="ChEBI" id="CHEBI:58641"/>
        <dbReference type="ChEBI" id="CHEBI:59789"/>
        <dbReference type="EC" id="2.1.1.103"/>
    </reaction>
    <physiologicalReaction direction="left-to-right" evidence="8">
        <dbReference type="Rhea" id="RHEA:25322"/>
    </physiologicalReaction>
</comment>
<evidence type="ECO:0000256" key="6">
    <source>
        <dbReference type="ARBA" id="ARBA00047619"/>
    </source>
</evidence>
<dbReference type="PANTHER" id="PTHR44307:SF2">
    <property type="entry name" value="PHOSPHOETHANOLAMINE METHYLTRANSFERASE ISOFORM X1"/>
    <property type="match status" value="1"/>
</dbReference>
<keyword evidence="4 10" id="KW-0808">Transferase</keyword>
<dbReference type="EC" id="2.1.1.103" evidence="5"/>
<dbReference type="CDD" id="cd02440">
    <property type="entry name" value="AdoMet_MTases"/>
    <property type="match status" value="1"/>
</dbReference>
<dbReference type="EMBL" id="ML736200">
    <property type="protein sequence ID" value="KAE8378975.1"/>
    <property type="molecule type" value="Genomic_DNA"/>
</dbReference>
<evidence type="ECO:0000313" key="10">
    <source>
        <dbReference type="EMBL" id="KAE8378975.1"/>
    </source>
</evidence>
<dbReference type="Gene3D" id="3.40.50.150">
    <property type="entry name" value="Vaccinia Virus protein VP39"/>
    <property type="match status" value="1"/>
</dbReference>
<comment type="pathway">
    <text evidence="2">Lipid metabolism.</text>
</comment>
<dbReference type="Proteomes" id="UP000326198">
    <property type="component" value="Unassembled WGS sequence"/>
</dbReference>
<dbReference type="SUPFAM" id="SSF53335">
    <property type="entry name" value="S-adenosyl-L-methionine-dependent methyltransferases"/>
    <property type="match status" value="1"/>
</dbReference>
<gene>
    <name evidence="10" type="ORF">BDV26DRAFT_291691</name>
</gene>
<dbReference type="InterPro" id="IPR041698">
    <property type="entry name" value="Methyltransf_25"/>
</dbReference>
<dbReference type="GO" id="GO:0032259">
    <property type="term" value="P:methylation"/>
    <property type="evidence" value="ECO:0007669"/>
    <property type="project" value="UniProtKB-KW"/>
</dbReference>
<proteinExistence type="predicted"/>
<dbReference type="AlphaFoldDB" id="A0A5N7BB26"/>
<comment type="pathway">
    <text evidence="1">Phospholipid metabolism; phosphatidylcholine biosynthesis.</text>
</comment>
<name>A0A5N7BB26_9EURO</name>
<dbReference type="OrthoDB" id="540004at2759"/>
<evidence type="ECO:0000259" key="9">
    <source>
        <dbReference type="Pfam" id="PF13649"/>
    </source>
</evidence>
<evidence type="ECO:0000256" key="1">
    <source>
        <dbReference type="ARBA" id="ARBA00004969"/>
    </source>
</evidence>
<dbReference type="GO" id="GO:0000234">
    <property type="term" value="F:phosphoethanolamine N-methyltransferase activity"/>
    <property type="evidence" value="ECO:0007669"/>
    <property type="project" value="UniProtKB-EC"/>
</dbReference>
<feature type="domain" description="Methyltransferase" evidence="9">
    <location>
        <begin position="41"/>
        <end position="134"/>
    </location>
</feature>
<organism evidence="10 11">
    <name type="scientific">Aspergillus bertholletiae</name>
    <dbReference type="NCBI Taxonomy" id="1226010"/>
    <lineage>
        <taxon>Eukaryota</taxon>
        <taxon>Fungi</taxon>
        <taxon>Dikarya</taxon>
        <taxon>Ascomycota</taxon>
        <taxon>Pezizomycotina</taxon>
        <taxon>Eurotiomycetes</taxon>
        <taxon>Eurotiomycetidae</taxon>
        <taxon>Eurotiales</taxon>
        <taxon>Aspergillaceae</taxon>
        <taxon>Aspergillus</taxon>
        <taxon>Aspergillus subgen. Circumdati</taxon>
    </lineage>
</organism>
<sequence length="222" mass="24861">MGEPDYYQSIVQSYQNAYASDHVLLGFIERAVGYLHPQSHILDVGCGTGKPLDVRLAAAGHHIEGIDKSPSMIDFSRKNVPGGKFHIADMVTYEHPTGQQSLDAVFNVRALFRDTRADIETCVGNWARWLKVGGFLCMVVLAADDYNPGKVVQYDGDGHCAKVKRRFMGNDEECVLFSRIGWKHLLEANGFEILDEQMELFMPPENVDSDEAAQYCFVARKL</sequence>
<dbReference type="Pfam" id="PF13649">
    <property type="entry name" value="Methyltransf_25"/>
    <property type="match status" value="1"/>
</dbReference>
<evidence type="ECO:0000256" key="8">
    <source>
        <dbReference type="ARBA" id="ARBA00047841"/>
    </source>
</evidence>
<evidence type="ECO:0000256" key="7">
    <source>
        <dbReference type="ARBA" id="ARBA00047622"/>
    </source>
</evidence>
<comment type="catalytic activity">
    <reaction evidence="7">
        <text>phosphoethanolamine + S-adenosyl-L-methionine = N-methylethanolamine phosphate + S-adenosyl-L-homocysteine + H(+)</text>
        <dbReference type="Rhea" id="RHEA:20365"/>
        <dbReference type="ChEBI" id="CHEBI:15378"/>
        <dbReference type="ChEBI" id="CHEBI:57781"/>
        <dbReference type="ChEBI" id="CHEBI:57856"/>
        <dbReference type="ChEBI" id="CHEBI:58190"/>
        <dbReference type="ChEBI" id="CHEBI:59789"/>
        <dbReference type="EC" id="2.1.1.103"/>
    </reaction>
    <physiologicalReaction direction="left-to-right" evidence="7">
        <dbReference type="Rhea" id="RHEA:20366"/>
    </physiologicalReaction>
</comment>
<reference evidence="10 11" key="1">
    <citation type="submission" date="2019-04" db="EMBL/GenBank/DDBJ databases">
        <title>Friends and foes A comparative genomics studyof 23 Aspergillus species from section Flavi.</title>
        <authorList>
            <consortium name="DOE Joint Genome Institute"/>
            <person name="Kjaerbolling I."/>
            <person name="Vesth T."/>
            <person name="Frisvad J.C."/>
            <person name="Nybo J.L."/>
            <person name="Theobald S."/>
            <person name="Kildgaard S."/>
            <person name="Isbrandt T."/>
            <person name="Kuo A."/>
            <person name="Sato A."/>
            <person name="Lyhne E.K."/>
            <person name="Kogle M.E."/>
            <person name="Wiebenga A."/>
            <person name="Kun R.S."/>
            <person name="Lubbers R.J."/>
            <person name="Makela M.R."/>
            <person name="Barry K."/>
            <person name="Chovatia M."/>
            <person name="Clum A."/>
            <person name="Daum C."/>
            <person name="Haridas S."/>
            <person name="He G."/>
            <person name="LaButti K."/>
            <person name="Lipzen A."/>
            <person name="Mondo S."/>
            <person name="Riley R."/>
            <person name="Salamov A."/>
            <person name="Simmons B.A."/>
            <person name="Magnuson J.K."/>
            <person name="Henrissat B."/>
            <person name="Mortensen U.H."/>
            <person name="Larsen T.O."/>
            <person name="Devries R.P."/>
            <person name="Grigoriev I.V."/>
            <person name="Machida M."/>
            <person name="Baker S.E."/>
            <person name="Andersen M.R."/>
        </authorList>
    </citation>
    <scope>NUCLEOTIDE SEQUENCE [LARGE SCALE GENOMIC DNA]</scope>
    <source>
        <strain evidence="10 11">IBT 29228</strain>
    </source>
</reference>
<evidence type="ECO:0000313" key="11">
    <source>
        <dbReference type="Proteomes" id="UP000326198"/>
    </source>
</evidence>
<evidence type="ECO:0000256" key="4">
    <source>
        <dbReference type="ARBA" id="ARBA00022679"/>
    </source>
</evidence>
<protein>
    <recommendedName>
        <fullName evidence="5">phosphoethanolamine N-methyltransferase</fullName>
        <ecNumber evidence="5">2.1.1.103</ecNumber>
    </recommendedName>
</protein>
<keyword evidence="3 10" id="KW-0489">Methyltransferase</keyword>
<evidence type="ECO:0000256" key="5">
    <source>
        <dbReference type="ARBA" id="ARBA00035674"/>
    </source>
</evidence>
<comment type="catalytic activity">
    <reaction evidence="6">
        <text>N,N-dimethylethanolamine phosphate + S-adenosyl-L-methionine = phosphocholine + S-adenosyl-L-homocysteine + H(+)</text>
        <dbReference type="Rhea" id="RHEA:25325"/>
        <dbReference type="ChEBI" id="CHEBI:15378"/>
        <dbReference type="ChEBI" id="CHEBI:57856"/>
        <dbReference type="ChEBI" id="CHEBI:58641"/>
        <dbReference type="ChEBI" id="CHEBI:59789"/>
        <dbReference type="ChEBI" id="CHEBI:295975"/>
        <dbReference type="EC" id="2.1.1.103"/>
    </reaction>
    <physiologicalReaction direction="left-to-right" evidence="6">
        <dbReference type="Rhea" id="RHEA:25326"/>
    </physiologicalReaction>
</comment>